<reference evidence="2 3" key="1">
    <citation type="submission" date="2016-11" db="EMBL/GenBank/DDBJ databases">
        <title>Trade-off between light-utilization and light-protection in marine flavobacteria.</title>
        <authorList>
            <person name="Kumagai Y."/>
        </authorList>
    </citation>
    <scope>NUCLEOTIDE SEQUENCE [LARGE SCALE GENOMIC DNA]</scope>
    <source>
        <strain evidence="2 3">NBRC 107125</strain>
    </source>
</reference>
<feature type="domain" description="Dipeptidylpeptidase IV N-terminal" evidence="1">
    <location>
        <begin position="111"/>
        <end position="172"/>
    </location>
</feature>
<dbReference type="RefSeq" id="WP_085757938.1">
    <property type="nucleotide sequence ID" value="NZ_CP019343.1"/>
</dbReference>
<evidence type="ECO:0000313" key="3">
    <source>
        <dbReference type="Proteomes" id="UP000193450"/>
    </source>
</evidence>
<dbReference type="Proteomes" id="UP000193450">
    <property type="component" value="Chromosome"/>
</dbReference>
<dbReference type="STRING" id="716816.BST96_06640"/>
<protein>
    <recommendedName>
        <fullName evidence="1">Dipeptidylpeptidase IV N-terminal domain-containing protein</fullName>
    </recommendedName>
</protein>
<dbReference type="AlphaFoldDB" id="A0A1X9N6U5"/>
<gene>
    <name evidence="2" type="ORF">BST96_06640</name>
</gene>
<name>A0A1X9N6U5_9GAMM</name>
<dbReference type="EMBL" id="CP019343">
    <property type="protein sequence ID" value="ARN73818.1"/>
    <property type="molecule type" value="Genomic_DNA"/>
</dbReference>
<proteinExistence type="predicted"/>
<accession>A0A1X9N6U5</accession>
<evidence type="ECO:0000259" key="1">
    <source>
        <dbReference type="Pfam" id="PF00930"/>
    </source>
</evidence>
<dbReference type="Pfam" id="PF00930">
    <property type="entry name" value="DPPIV_N"/>
    <property type="match status" value="1"/>
</dbReference>
<keyword evidence="3" id="KW-1185">Reference proteome</keyword>
<dbReference type="GO" id="GO:0006508">
    <property type="term" value="P:proteolysis"/>
    <property type="evidence" value="ECO:0007669"/>
    <property type="project" value="InterPro"/>
</dbReference>
<dbReference type="Gene3D" id="2.140.10.30">
    <property type="entry name" value="Dipeptidylpeptidase IV, N-terminal domain"/>
    <property type="match status" value="1"/>
</dbReference>
<dbReference type="SUPFAM" id="SSF82171">
    <property type="entry name" value="DPP6 N-terminal domain-like"/>
    <property type="match status" value="1"/>
</dbReference>
<dbReference type="InterPro" id="IPR002469">
    <property type="entry name" value="Peptidase_S9B_N"/>
</dbReference>
<dbReference type="OrthoDB" id="1094230at2"/>
<dbReference type="KEGG" id="osg:BST96_06640"/>
<sequence>MKTLYSEELLARYRRAETLEQGAFSKSIAFNTTVYPHWVGESHCFWYKRETRDGQVFRKVDAKASTNEDAFDHNLLAIALTQASGEDVQADNLPLDNLDLLQAPETICFEAFGKHWAYSSATQTCKQIEALPAGWKQSPDGKKALFSRDYNLWLYDLESGEEKALTDDGEPFRRYAPALTVYGHDEAPLLDLLWSADFCRIAAHLIDIYSISTIVPSAQCVPNPYRDFERVGVAEFGPQPHALAGLLVHPQFYRVDVSNNPMIDSQILCAMNHETEPSPFERLVGRLQGKLLLIACMLDDVIPASITFRVVETLQKANKNFVCYCSQYWAYSPWLFPAPQLGLSVTSSTP</sequence>
<evidence type="ECO:0000313" key="2">
    <source>
        <dbReference type="EMBL" id="ARN73818.1"/>
    </source>
</evidence>
<organism evidence="2 3">
    <name type="scientific">Oceanicoccus sagamiensis</name>
    <dbReference type="NCBI Taxonomy" id="716816"/>
    <lineage>
        <taxon>Bacteria</taxon>
        <taxon>Pseudomonadati</taxon>
        <taxon>Pseudomonadota</taxon>
        <taxon>Gammaproteobacteria</taxon>
        <taxon>Cellvibrionales</taxon>
        <taxon>Spongiibacteraceae</taxon>
        <taxon>Oceanicoccus</taxon>
    </lineage>
</organism>